<feature type="region of interest" description="Disordered" evidence="1">
    <location>
        <begin position="1"/>
        <end position="53"/>
    </location>
</feature>
<keyword evidence="3" id="KW-1185">Reference proteome</keyword>
<evidence type="ECO:0000313" key="3">
    <source>
        <dbReference type="Proteomes" id="UP000320496"/>
    </source>
</evidence>
<gene>
    <name evidence="2" type="ORF">Mal4_55560</name>
</gene>
<organism evidence="2 3">
    <name type="scientific">Maioricimonas rarisocia</name>
    <dbReference type="NCBI Taxonomy" id="2528026"/>
    <lineage>
        <taxon>Bacteria</taxon>
        <taxon>Pseudomonadati</taxon>
        <taxon>Planctomycetota</taxon>
        <taxon>Planctomycetia</taxon>
        <taxon>Planctomycetales</taxon>
        <taxon>Planctomycetaceae</taxon>
        <taxon>Maioricimonas</taxon>
    </lineage>
</organism>
<accession>A0A517ZFF0</accession>
<feature type="compositionally biased region" description="Basic and acidic residues" evidence="1">
    <location>
        <begin position="40"/>
        <end position="53"/>
    </location>
</feature>
<feature type="region of interest" description="Disordered" evidence="1">
    <location>
        <begin position="153"/>
        <end position="205"/>
    </location>
</feature>
<evidence type="ECO:0000313" key="2">
    <source>
        <dbReference type="EMBL" id="QDU41191.1"/>
    </source>
</evidence>
<sequence length="205" mass="21465">MCVLRQNIHSGGKSTVPPQRRERGAGHSKRITEPPAAAPHRSEDRCHPDDDGPRVAMRSLQASSLPNHARHFAALRSRRATRRAPASCLLLPVSCFLSPASCLLLPVSCFLSPASCLLLPVSCFLSPASCLLLPVSCFLSPTSCLLLPVSPPPASAAPVSPPASRSPPGPAPVTSDGSPAATSCRPTASARRRGVPRRPGPAQTR</sequence>
<dbReference type="EMBL" id="CP036275">
    <property type="protein sequence ID" value="QDU41191.1"/>
    <property type="molecule type" value="Genomic_DNA"/>
</dbReference>
<feature type="compositionally biased region" description="Polar residues" evidence="1">
    <location>
        <begin position="7"/>
        <end position="17"/>
    </location>
</feature>
<dbReference type="Proteomes" id="UP000320496">
    <property type="component" value="Chromosome"/>
</dbReference>
<protein>
    <submittedName>
        <fullName evidence="2">Uncharacterized protein</fullName>
    </submittedName>
</protein>
<feature type="compositionally biased region" description="Polar residues" evidence="1">
    <location>
        <begin position="175"/>
        <end position="186"/>
    </location>
</feature>
<proteinExistence type="predicted"/>
<reference evidence="2 3" key="1">
    <citation type="submission" date="2019-02" db="EMBL/GenBank/DDBJ databases">
        <title>Deep-cultivation of Planctomycetes and their phenomic and genomic characterization uncovers novel biology.</title>
        <authorList>
            <person name="Wiegand S."/>
            <person name="Jogler M."/>
            <person name="Boedeker C."/>
            <person name="Pinto D."/>
            <person name="Vollmers J."/>
            <person name="Rivas-Marin E."/>
            <person name="Kohn T."/>
            <person name="Peeters S.H."/>
            <person name="Heuer A."/>
            <person name="Rast P."/>
            <person name="Oberbeckmann S."/>
            <person name="Bunk B."/>
            <person name="Jeske O."/>
            <person name="Meyerdierks A."/>
            <person name="Storesund J.E."/>
            <person name="Kallscheuer N."/>
            <person name="Luecker S."/>
            <person name="Lage O.M."/>
            <person name="Pohl T."/>
            <person name="Merkel B.J."/>
            <person name="Hornburger P."/>
            <person name="Mueller R.-W."/>
            <person name="Bruemmer F."/>
            <person name="Labrenz M."/>
            <person name="Spormann A.M."/>
            <person name="Op den Camp H."/>
            <person name="Overmann J."/>
            <person name="Amann R."/>
            <person name="Jetten M.S.M."/>
            <person name="Mascher T."/>
            <person name="Medema M.H."/>
            <person name="Devos D.P."/>
            <person name="Kaster A.-K."/>
            <person name="Ovreas L."/>
            <person name="Rohde M."/>
            <person name="Galperin M.Y."/>
            <person name="Jogler C."/>
        </authorList>
    </citation>
    <scope>NUCLEOTIDE SEQUENCE [LARGE SCALE GENOMIC DNA]</scope>
    <source>
        <strain evidence="2 3">Mal4</strain>
    </source>
</reference>
<feature type="compositionally biased region" description="Pro residues" evidence="1">
    <location>
        <begin position="153"/>
        <end position="171"/>
    </location>
</feature>
<evidence type="ECO:0000256" key="1">
    <source>
        <dbReference type="SAM" id="MobiDB-lite"/>
    </source>
</evidence>
<dbReference type="KEGG" id="mri:Mal4_55560"/>
<name>A0A517ZFF0_9PLAN</name>
<dbReference type="AlphaFoldDB" id="A0A517ZFF0"/>